<evidence type="ECO:0000256" key="1">
    <source>
        <dbReference type="SAM" id="MobiDB-lite"/>
    </source>
</evidence>
<evidence type="ECO:0000313" key="2">
    <source>
        <dbReference type="EMBL" id="PCD04438.1"/>
    </source>
</evidence>
<comment type="caution">
    <text evidence="2">The sequence shown here is derived from an EMBL/GenBank/DDBJ whole genome shotgun (WGS) entry which is preliminary data.</text>
</comment>
<gene>
    <name evidence="2" type="ORF">COC42_09280</name>
</gene>
<sequence length="140" mass="14865">MALHEALVAIDAAETYPASRGAFRDLQRSGDLPTMLTRGVNITKMGGTKWFAPERPARNPPGPQFMLVGLNLDTTNKLNPQDAGKAGVALNLRGRDDEDRATLEQVIRPPANALKRPSQQAAKAAPEEAPAVAAGNSPTD</sequence>
<dbReference type="AlphaFoldDB" id="A0A2A4B9G5"/>
<dbReference type="EMBL" id="NWMW01000001">
    <property type="protein sequence ID" value="PCD04438.1"/>
    <property type="molecule type" value="Genomic_DNA"/>
</dbReference>
<proteinExistence type="predicted"/>
<evidence type="ECO:0000313" key="3">
    <source>
        <dbReference type="Proteomes" id="UP000218366"/>
    </source>
</evidence>
<feature type="region of interest" description="Disordered" evidence="1">
    <location>
        <begin position="105"/>
        <end position="140"/>
    </location>
</feature>
<organism evidence="2 3">
    <name type="scientific">Sphingomonas spermidinifaciens</name>
    <dbReference type="NCBI Taxonomy" id="1141889"/>
    <lineage>
        <taxon>Bacteria</taxon>
        <taxon>Pseudomonadati</taxon>
        <taxon>Pseudomonadota</taxon>
        <taxon>Alphaproteobacteria</taxon>
        <taxon>Sphingomonadales</taxon>
        <taxon>Sphingomonadaceae</taxon>
        <taxon>Sphingomonas</taxon>
    </lineage>
</organism>
<feature type="compositionally biased region" description="Low complexity" evidence="1">
    <location>
        <begin position="121"/>
        <end position="134"/>
    </location>
</feature>
<dbReference type="Proteomes" id="UP000218366">
    <property type="component" value="Unassembled WGS sequence"/>
</dbReference>
<reference evidence="2 3" key="1">
    <citation type="submission" date="2017-09" db="EMBL/GenBank/DDBJ databases">
        <title>Sphingomonas spermidinifaciens 9NM-10, whole genome shotgun sequence.</title>
        <authorList>
            <person name="Feng G."/>
            <person name="Zhu H."/>
        </authorList>
    </citation>
    <scope>NUCLEOTIDE SEQUENCE [LARGE SCALE GENOMIC DNA]</scope>
    <source>
        <strain evidence="2 3">9NM-10</strain>
    </source>
</reference>
<keyword evidence="3" id="KW-1185">Reference proteome</keyword>
<accession>A0A2A4B9G5</accession>
<protein>
    <submittedName>
        <fullName evidence="2">Uncharacterized protein</fullName>
    </submittedName>
</protein>
<name>A0A2A4B9G5_9SPHN</name>